<feature type="compositionally biased region" description="Acidic residues" evidence="2">
    <location>
        <begin position="995"/>
        <end position="1004"/>
    </location>
</feature>
<comment type="caution">
    <text evidence="3">The sequence shown here is derived from an EMBL/GenBank/DDBJ whole genome shotgun (WGS) entry which is preliminary data.</text>
</comment>
<accession>A0ABP1R3P9</accession>
<gene>
    <name evidence="3" type="ORF">ODALV1_LOCUS17132</name>
</gene>
<feature type="region of interest" description="Disordered" evidence="2">
    <location>
        <begin position="81"/>
        <end position="143"/>
    </location>
</feature>
<feature type="compositionally biased region" description="Basic and acidic residues" evidence="2">
    <location>
        <begin position="1304"/>
        <end position="1313"/>
    </location>
</feature>
<feature type="compositionally biased region" description="Low complexity" evidence="2">
    <location>
        <begin position="1269"/>
        <end position="1280"/>
    </location>
</feature>
<feature type="compositionally biased region" description="Low complexity" evidence="2">
    <location>
        <begin position="1715"/>
        <end position="1737"/>
    </location>
</feature>
<proteinExistence type="predicted"/>
<feature type="compositionally biased region" description="Polar residues" evidence="2">
    <location>
        <begin position="1373"/>
        <end position="1383"/>
    </location>
</feature>
<feature type="compositionally biased region" description="Basic and acidic residues" evidence="2">
    <location>
        <begin position="1169"/>
        <end position="1180"/>
    </location>
</feature>
<feature type="compositionally biased region" description="Polar residues" evidence="2">
    <location>
        <begin position="1628"/>
        <end position="1643"/>
    </location>
</feature>
<feature type="region of interest" description="Disordered" evidence="2">
    <location>
        <begin position="735"/>
        <end position="756"/>
    </location>
</feature>
<feature type="compositionally biased region" description="Polar residues" evidence="2">
    <location>
        <begin position="694"/>
        <end position="715"/>
    </location>
</feature>
<feature type="region of interest" description="Disordered" evidence="2">
    <location>
        <begin position="864"/>
        <end position="894"/>
    </location>
</feature>
<evidence type="ECO:0000313" key="3">
    <source>
        <dbReference type="EMBL" id="CAL8116052.1"/>
    </source>
</evidence>
<feature type="compositionally biased region" description="Polar residues" evidence="2">
    <location>
        <begin position="1005"/>
        <end position="1016"/>
    </location>
</feature>
<evidence type="ECO:0000256" key="1">
    <source>
        <dbReference type="SAM" id="Coils"/>
    </source>
</evidence>
<feature type="region of interest" description="Disordered" evidence="2">
    <location>
        <begin position="1610"/>
        <end position="1643"/>
    </location>
</feature>
<feature type="coiled-coil region" evidence="1">
    <location>
        <begin position="906"/>
        <end position="939"/>
    </location>
</feature>
<dbReference type="Proteomes" id="UP001642540">
    <property type="component" value="Unassembled WGS sequence"/>
</dbReference>
<feature type="compositionally biased region" description="Polar residues" evidence="2">
    <location>
        <begin position="528"/>
        <end position="537"/>
    </location>
</feature>
<feature type="region of interest" description="Disordered" evidence="2">
    <location>
        <begin position="1715"/>
        <end position="1739"/>
    </location>
</feature>
<organism evidence="3 4">
    <name type="scientific">Orchesella dallaii</name>
    <dbReference type="NCBI Taxonomy" id="48710"/>
    <lineage>
        <taxon>Eukaryota</taxon>
        <taxon>Metazoa</taxon>
        <taxon>Ecdysozoa</taxon>
        <taxon>Arthropoda</taxon>
        <taxon>Hexapoda</taxon>
        <taxon>Collembola</taxon>
        <taxon>Entomobryomorpha</taxon>
        <taxon>Entomobryoidea</taxon>
        <taxon>Orchesellidae</taxon>
        <taxon>Orchesellinae</taxon>
        <taxon>Orchesella</taxon>
    </lineage>
</organism>
<feature type="compositionally biased region" description="Low complexity" evidence="2">
    <location>
        <begin position="1389"/>
        <end position="1400"/>
    </location>
</feature>
<feature type="compositionally biased region" description="Polar residues" evidence="2">
    <location>
        <begin position="170"/>
        <end position="199"/>
    </location>
</feature>
<feature type="region of interest" description="Disordered" evidence="2">
    <location>
        <begin position="688"/>
        <end position="715"/>
    </location>
</feature>
<dbReference type="EMBL" id="CAXLJM020000051">
    <property type="protein sequence ID" value="CAL8116052.1"/>
    <property type="molecule type" value="Genomic_DNA"/>
</dbReference>
<feature type="compositionally biased region" description="Low complexity" evidence="2">
    <location>
        <begin position="1065"/>
        <end position="1076"/>
    </location>
</feature>
<feature type="compositionally biased region" description="Low complexity" evidence="2">
    <location>
        <begin position="1183"/>
        <end position="1193"/>
    </location>
</feature>
<name>A0ABP1R3P9_9HEXA</name>
<evidence type="ECO:0000313" key="4">
    <source>
        <dbReference type="Proteomes" id="UP001642540"/>
    </source>
</evidence>
<feature type="compositionally biased region" description="Low complexity" evidence="2">
    <location>
        <begin position="1290"/>
        <end position="1300"/>
    </location>
</feature>
<feature type="region of interest" description="Disordered" evidence="2">
    <location>
        <begin position="166"/>
        <end position="199"/>
    </location>
</feature>
<feature type="region of interest" description="Disordered" evidence="2">
    <location>
        <begin position="1151"/>
        <end position="1351"/>
    </location>
</feature>
<feature type="compositionally biased region" description="Polar residues" evidence="2">
    <location>
        <begin position="1256"/>
        <end position="1268"/>
    </location>
</feature>
<feature type="compositionally biased region" description="Polar residues" evidence="2">
    <location>
        <begin position="1327"/>
        <end position="1351"/>
    </location>
</feature>
<feature type="region of interest" description="Disordered" evidence="2">
    <location>
        <begin position="488"/>
        <end position="553"/>
    </location>
</feature>
<evidence type="ECO:0000256" key="2">
    <source>
        <dbReference type="SAM" id="MobiDB-lite"/>
    </source>
</evidence>
<feature type="compositionally biased region" description="Basic and acidic residues" evidence="2">
    <location>
        <begin position="1610"/>
        <end position="1623"/>
    </location>
</feature>
<reference evidence="3 4" key="1">
    <citation type="submission" date="2024-08" db="EMBL/GenBank/DDBJ databases">
        <authorList>
            <person name="Cucini C."/>
            <person name="Frati F."/>
        </authorList>
    </citation>
    <scope>NUCLEOTIDE SEQUENCE [LARGE SCALE GENOMIC DNA]</scope>
</reference>
<sequence>MASYVFLYYKYMEHNQVLLSERMWTQSKSRHIMGNQNRSGYYHRRHTLHCVAVSIIVLALLSDSIPKSHAFFFPRSFFRKATPNPPPPPPPQQHPRGLGGNFGHEPLQGSGTNVQPSLRIVNRPPPPRNNDQNQQPGGPVPGAGFHVPKELCLACEKFPWMPVAGAENPSGGSASSPVSQTQTLSQHQSFTSVGQGSSPTKTIVISALGEAQGPIPVPPGPPSRRPFAIQFEGSQTGNQVNYIEQQKNNQINVPTANHQEQKPQPKPQPERPVTFQIYQAHPQKHQPTLLQPVPQQQPTHHPIGIQPPAVSQGEFQQAYGRPTILQPTNSGFHALQTQPSINYNAHANRPPAPPPNPLAVGTIIASQQNNAPIPEFQKIEQAKLVYQEHFTSGPSSAPPAPQNFKLPIISHPPPLQQDVKVPSNGGYVANNNVAPPKPVVPQQQNFGPPPQGLFLQMRPPVPFQVRMPRPSTNMKPPGPMIHYGQPIRIPSNIGPQRPSGQVYFPPPQAFLQLGPPQPTPNVVYGRPESNSLESGNRPQDERRPSPSGQIINIQPHVPQNQNLQPQNEPLRPNPVPVPIPVPTTINTGNSQQGPSIKEFARQKPNGRPDVPTFTQETGWEIIPSIQTDLTHLFAPEKGKQPSQTGEELPVPVPIPVPQSHPPKSPIFIVTGAQQEQEEQIKVQDVTYHEEGRKPTQNGASSTNNIVSESADQSNQVGDLATGAQLQNNQIIGENLQQQQQQQQQNIEQVHHPQPQQYQPQILRPRPFILGVPTGPSPQMVFRPRPQYEPLPPSIMTALNHAQHTSLLTHQYLSQSNVGQPIRENTLYVSPVLPTGAALQASQSAIAISGSNVQNSIQEAQEAYRQQQQQGIDPRIPNNKPGADPTGVNCQGPQGQWLVPITTHQRQQQQQQQIQNIQQQQQQSQNIQQQQQQSQNIQQQQLQTQNIQQQQLQSQNIQQQQQQSQNIQQQQYQQESEDIPQQHQQRENVEQQSQDQSEDIQEEPQTDNVQPQQTVQDEVSIVDEPEVTGQSAPESELSQSVDTSNDETTGGDYRSTPLAPEPTAASFESPSSTVSTSQGGIRGSITVEDNGNKGSYVIYYPRPVSKSPVYWVQPSRTLSQGVVRLSPQVSQVSPSIASTLVSWSRPRVVVANQFRTPEPQPPTQNPVQESRAEESYEKEETSGSEEQQLSGSGQEYDEQIPFGQKIGATRNNKGQTPYDIISVGGSDDEAQSLEEGNSNYHSGDIENSEPTGADDASQFTSASNQDTTGNSDENAFNNDNNPLSNEKTNEQQDLQQENNLQSVQETKDLNHSENDDADDERDDFGFRPQSTFRKPISTTVIHSPGASSFQSLKLPNFKPQRVIVHDFTTNAANAVTGPSGSAGESQPILESSESQQTVSSEKAPNSWKVSNKIKAPKLVENEDDEDSGFRSSESVNGPQGLSIQEVISNGPITTADCSTATHSSHLLGLSSVTSPRTSEIPSSGKAREISIPLGARFPGGRPSLFSGSRRPSFSPPIITTSARSIVPTTTASSAQTEQETVTKKERYYGQSPSGFAASIPVPVYRRPIISYNAPDTQSREESSGINSDTVAYIRPQANIILSSEDIYKNSEVKEQSSPTDRENGFKGIDSSTRLPSPVESETINSGDEIMSTERSSSFSVSVVDDKGGSFVSTRNEDERPGSIESNDLQQVDVRSPSKVNIVHVTSVPVAFDTEPTTTTLPVVPSSESPSSTTTLPSPANTSTKIVKTVRVRQRMRSGSFNGPLRTRFHGSGRVRVVHRPANQEYIRHFPEFASQDGDRLAKDEEQEVKNALIELKKSTDLSRTH</sequence>
<feature type="compositionally biased region" description="Polar residues" evidence="2">
    <location>
        <begin position="1428"/>
        <end position="1437"/>
    </location>
</feature>
<feature type="compositionally biased region" description="Polar residues" evidence="2">
    <location>
        <begin position="1027"/>
        <end position="1047"/>
    </location>
</feature>
<feature type="region of interest" description="Disordered" evidence="2">
    <location>
        <begin position="1373"/>
        <end position="1437"/>
    </location>
</feature>
<keyword evidence="1" id="KW-0175">Coiled coil</keyword>
<keyword evidence="4" id="KW-1185">Reference proteome</keyword>
<feature type="region of interest" description="Disordered" evidence="2">
    <location>
        <begin position="967"/>
        <end position="1093"/>
    </location>
</feature>
<protein>
    <submittedName>
        <fullName evidence="3">Uncharacterized protein</fullName>
    </submittedName>
</protein>
<feature type="compositionally biased region" description="Pro residues" evidence="2">
    <location>
        <begin position="83"/>
        <end position="93"/>
    </location>
</feature>